<gene>
    <name evidence="13" type="primary">Cth-001</name>
</gene>
<dbReference type="InterPro" id="IPR015424">
    <property type="entry name" value="PyrdxlP-dep_Trfase"/>
</dbReference>
<comment type="subunit">
    <text evidence="10">Homotetramer. Interacts with CALM in a calcium-dependent manner.</text>
</comment>
<proteinExistence type="evidence at transcript level"/>
<evidence type="ECO:0000256" key="4">
    <source>
        <dbReference type="ARBA" id="ARBA00012085"/>
    </source>
</evidence>
<reference evidence="13" key="1">
    <citation type="submission" date="2020-04" db="EMBL/GenBank/DDBJ databases">
        <authorList>
            <person name="Neveu A P."/>
        </authorList>
    </citation>
    <scope>NUCLEOTIDE SEQUENCE</scope>
    <source>
        <tissue evidence="13">Whole embryo</tissue>
    </source>
</reference>
<dbReference type="PIRSF" id="PIRSF001434">
    <property type="entry name" value="CGS"/>
    <property type="match status" value="1"/>
</dbReference>
<dbReference type="GO" id="GO:0019346">
    <property type="term" value="P:transsulfuration"/>
    <property type="evidence" value="ECO:0007669"/>
    <property type="project" value="InterPro"/>
</dbReference>
<dbReference type="AlphaFoldDB" id="A0A6F9D9I2"/>
<keyword evidence="7" id="KW-0198">Cysteine biosynthesis</keyword>
<dbReference type="FunFam" id="3.90.1150.10:FF:000008">
    <property type="entry name" value="Cystathionine gamma-synthase"/>
    <property type="match status" value="1"/>
</dbReference>
<dbReference type="Pfam" id="PF01053">
    <property type="entry name" value="Cys_Met_Meta_PP"/>
    <property type="match status" value="1"/>
</dbReference>
<name>A0A6F9D9I2_9ASCI</name>
<keyword evidence="6 11" id="KW-0663">Pyridoxal phosphate</keyword>
<dbReference type="GO" id="GO:0005737">
    <property type="term" value="C:cytoplasm"/>
    <property type="evidence" value="ECO:0007669"/>
    <property type="project" value="TreeGrafter"/>
</dbReference>
<accession>A0A6F9D9I2</accession>
<evidence type="ECO:0000256" key="12">
    <source>
        <dbReference type="RuleBase" id="RU362118"/>
    </source>
</evidence>
<organism evidence="13">
    <name type="scientific">Phallusia mammillata</name>
    <dbReference type="NCBI Taxonomy" id="59560"/>
    <lineage>
        <taxon>Eukaryota</taxon>
        <taxon>Metazoa</taxon>
        <taxon>Chordata</taxon>
        <taxon>Tunicata</taxon>
        <taxon>Ascidiacea</taxon>
        <taxon>Phlebobranchia</taxon>
        <taxon>Ascidiidae</taxon>
        <taxon>Phallusia</taxon>
    </lineage>
</organism>
<dbReference type="Gene3D" id="3.90.1150.10">
    <property type="entry name" value="Aspartate Aminotransferase, domain 1"/>
    <property type="match status" value="1"/>
</dbReference>
<dbReference type="EC" id="4.4.1.1" evidence="4"/>
<evidence type="ECO:0000256" key="2">
    <source>
        <dbReference type="ARBA" id="ARBA00005038"/>
    </source>
</evidence>
<comment type="pathway">
    <text evidence="2">Amino-acid biosynthesis; L-cysteine biosynthesis; L-cysteine from L-homocysteine and L-serine: step 2/2.</text>
</comment>
<dbReference type="GO" id="GO:0004123">
    <property type="term" value="F:cystathionine gamma-lyase activity"/>
    <property type="evidence" value="ECO:0007669"/>
    <property type="project" value="TreeGrafter"/>
</dbReference>
<dbReference type="Gene3D" id="3.40.640.10">
    <property type="entry name" value="Type I PLP-dependent aspartate aminotransferase-like (Major domain)"/>
    <property type="match status" value="1"/>
</dbReference>
<comment type="similarity">
    <text evidence="3 12">Belongs to the trans-sulfuration enzymes family.</text>
</comment>
<evidence type="ECO:0000256" key="8">
    <source>
        <dbReference type="ARBA" id="ARBA00029853"/>
    </source>
</evidence>
<evidence type="ECO:0000256" key="7">
    <source>
        <dbReference type="ARBA" id="ARBA00023192"/>
    </source>
</evidence>
<evidence type="ECO:0000256" key="5">
    <source>
        <dbReference type="ARBA" id="ARBA00017343"/>
    </source>
</evidence>
<dbReference type="CDD" id="cd00614">
    <property type="entry name" value="CGS_like"/>
    <property type="match status" value="1"/>
</dbReference>
<evidence type="ECO:0000256" key="10">
    <source>
        <dbReference type="ARBA" id="ARBA00046537"/>
    </source>
</evidence>
<evidence type="ECO:0000256" key="11">
    <source>
        <dbReference type="PIRSR" id="PIRSR001434-2"/>
    </source>
</evidence>
<keyword evidence="13" id="KW-0456">Lyase</keyword>
<dbReference type="FunFam" id="3.40.640.10:FF:000009">
    <property type="entry name" value="Cystathionine gamma-synthase homolog"/>
    <property type="match status" value="1"/>
</dbReference>
<evidence type="ECO:0000256" key="3">
    <source>
        <dbReference type="ARBA" id="ARBA00009077"/>
    </source>
</evidence>
<feature type="modified residue" description="N6-(pyridoxal phosphate)lysine" evidence="11">
    <location>
        <position position="214"/>
    </location>
</feature>
<dbReference type="InterPro" id="IPR000277">
    <property type="entry name" value="Cys/Met-Metab_PyrdxlP-dep_enz"/>
</dbReference>
<dbReference type="SUPFAM" id="SSF53383">
    <property type="entry name" value="PLP-dependent transferases"/>
    <property type="match status" value="1"/>
</dbReference>
<dbReference type="GO" id="GO:0030170">
    <property type="term" value="F:pyridoxal phosphate binding"/>
    <property type="evidence" value="ECO:0007669"/>
    <property type="project" value="InterPro"/>
</dbReference>
<dbReference type="EMBL" id="LR784215">
    <property type="protein sequence ID" value="CAB3234235.1"/>
    <property type="molecule type" value="mRNA"/>
</dbReference>
<protein>
    <recommendedName>
        <fullName evidence="5">Cystathionine gamma-lyase</fullName>
        <ecNumber evidence="4">4.4.1.1</ecNumber>
    </recommendedName>
    <alternativeName>
        <fullName evidence="9">Cysteine-protein sulfhydrase</fullName>
    </alternativeName>
    <alternativeName>
        <fullName evidence="8">Gamma-cystathionase</fullName>
    </alternativeName>
</protein>
<keyword evidence="7" id="KW-0028">Amino-acid biosynthesis</keyword>
<evidence type="ECO:0000256" key="6">
    <source>
        <dbReference type="ARBA" id="ARBA00022898"/>
    </source>
</evidence>
<dbReference type="PANTHER" id="PTHR11808">
    <property type="entry name" value="TRANS-SULFURATION ENZYME FAMILY MEMBER"/>
    <property type="match status" value="1"/>
</dbReference>
<dbReference type="InterPro" id="IPR015422">
    <property type="entry name" value="PyrdxlP-dep_Trfase_small"/>
</dbReference>
<dbReference type="PANTHER" id="PTHR11808:SF15">
    <property type="entry name" value="CYSTATHIONINE GAMMA-LYASE"/>
    <property type="match status" value="1"/>
</dbReference>
<comment type="cofactor">
    <cofactor evidence="1 12">
        <name>pyridoxal 5'-phosphate</name>
        <dbReference type="ChEBI" id="CHEBI:597326"/>
    </cofactor>
</comment>
<evidence type="ECO:0000313" key="13">
    <source>
        <dbReference type="EMBL" id="CAB3234235.1"/>
    </source>
</evidence>
<evidence type="ECO:0000256" key="9">
    <source>
        <dbReference type="ARBA" id="ARBA00031772"/>
    </source>
</evidence>
<dbReference type="InterPro" id="IPR015421">
    <property type="entry name" value="PyrdxlP-dep_Trfase_major"/>
</dbReference>
<dbReference type="GO" id="GO:0019343">
    <property type="term" value="P:cysteine biosynthetic process via cystathionine"/>
    <property type="evidence" value="ECO:0007669"/>
    <property type="project" value="TreeGrafter"/>
</dbReference>
<evidence type="ECO:0000256" key="1">
    <source>
        <dbReference type="ARBA" id="ARBA00001933"/>
    </source>
</evidence>
<dbReference type="UniPathway" id="UPA00136">
    <property type="reaction ID" value="UER00202"/>
</dbReference>
<sequence length="409" mass="45249">MANDEKDQPSIWGQPFQKFATDAIHAGQEPEQWNSMMVVPPITVSSTYKQYSPENHAGYKYCRIKNPSRDVLETCVAALDGAKHGLAFSSGAAATATCMQTLKTGDHIISSNDVYCGTNRYIKKIAANSGLELSFVDFTDLKDVEAALLPNTKMVWMETPTNPTMKVTDIKAVSDLVHKYNSDVKIVVDNTFMTSYFQRPLLFGADAVMYSATKYMNGHSDVVMGLLTTNDEELIKQLRFLQYAMGPVPSPFDCFLVNRGLKTLAIRMEQHQKNAIAVAKYLEVNPRVTKTVYAGSESHPQFHITKKQAIGCSGMIGFWMQGNLENCKNFFTHLKVFTLAESLGGYESLAEHPAIMTHGSVPSDQNEKSGISDTFVRLSVGLENVEDLIADLDQALTAAVSSNFRKYNS</sequence>